<dbReference type="Gene3D" id="1.10.530.10">
    <property type="match status" value="2"/>
</dbReference>
<reference evidence="6 7" key="1">
    <citation type="submission" date="2021-01" db="EMBL/GenBank/DDBJ databases">
        <title>Whole genome shotgun sequence of Verrucosispora qiuiae NBRC 106684.</title>
        <authorList>
            <person name="Komaki H."/>
            <person name="Tamura T."/>
        </authorList>
    </citation>
    <scope>NUCLEOTIDE SEQUENCE [LARGE SCALE GENOMIC DNA]</scope>
    <source>
        <strain evidence="6 7">NBRC 106684</strain>
    </source>
</reference>
<dbReference type="InterPro" id="IPR000726">
    <property type="entry name" value="Glyco_hydro_19_cat"/>
</dbReference>
<evidence type="ECO:0000259" key="5">
    <source>
        <dbReference type="Pfam" id="PF00182"/>
    </source>
</evidence>
<evidence type="ECO:0000313" key="6">
    <source>
        <dbReference type="EMBL" id="GIJ24993.1"/>
    </source>
</evidence>
<evidence type="ECO:0000256" key="4">
    <source>
        <dbReference type="SAM" id="Phobius"/>
    </source>
</evidence>
<evidence type="ECO:0000256" key="2">
    <source>
        <dbReference type="ARBA" id="ARBA00023157"/>
    </source>
</evidence>
<feature type="compositionally biased region" description="Low complexity" evidence="3">
    <location>
        <begin position="277"/>
        <end position="291"/>
    </location>
</feature>
<dbReference type="Pfam" id="PF00182">
    <property type="entry name" value="Glyco_hydro_19"/>
    <property type="match status" value="1"/>
</dbReference>
<sequence>MAPPRVPPVRLTGMAAGKMRAAGQATKPLTKFDSAQLLWVVISMVGMFPLVILALLALIILLVIFGMAGGSQMSSISPETDPSASASSTNSINAVIELSGGDGRGTFSGKNVPDQDLVAPIKSAAKKCDLLTPVIIAAQIDYASEFGAEKKGPQGGKGLSQLTDEVFDEYGEDDDDSGEASVLDAEDSIHAHARYFCHLAVETQRLLKDKKVAGDHLTLTLMAWEMGLPAVEANGGMPVLVLDSYPFQIRGLFAKYTATDDEEPDTDADGDGDDPAADPTSPTTPPTQDGTNADPDGDGATLLSGSTFNAMFPHRNSFYSYAGLTDAMKKFPAFAGTGNEQTRKRELAAFLANINHESGGLVHVEEINQAAWGNYCDAGQPYGCPAGQTAYHGRGPIQLSWNTNYKAAGDALGLDLLNNPDLVKNDSSVAWQTALWFWMTQSGAGSMTAHDAITGGGGFGETIRTINGALECGGGNSAQVQARVDAYKRFAATLGVDPGDEGALRC</sequence>
<dbReference type="EMBL" id="BOPC01000002">
    <property type="protein sequence ID" value="GIJ24993.1"/>
    <property type="molecule type" value="Genomic_DNA"/>
</dbReference>
<accession>A0ABQ4J4N5</accession>
<feature type="transmembrane region" description="Helical" evidence="4">
    <location>
        <begin position="37"/>
        <end position="65"/>
    </location>
</feature>
<dbReference type="SUPFAM" id="SSF53955">
    <property type="entry name" value="Lysozyme-like"/>
    <property type="match status" value="2"/>
</dbReference>
<keyword evidence="4" id="KW-0812">Transmembrane</keyword>
<dbReference type="PANTHER" id="PTHR22595:SF79">
    <property type="entry name" value="CHITINASE 12"/>
    <property type="match status" value="1"/>
</dbReference>
<feature type="domain" description="Glycoside hydrolase family 19 catalytic" evidence="5">
    <location>
        <begin position="306"/>
        <end position="501"/>
    </location>
</feature>
<feature type="region of interest" description="Disordered" evidence="3">
    <location>
        <begin position="258"/>
        <end position="300"/>
    </location>
</feature>
<proteinExistence type="predicted"/>
<keyword evidence="2" id="KW-1015">Disulfide bond</keyword>
<keyword evidence="4" id="KW-0472">Membrane</keyword>
<evidence type="ECO:0000313" key="7">
    <source>
        <dbReference type="Proteomes" id="UP000653076"/>
    </source>
</evidence>
<dbReference type="PANTHER" id="PTHR22595">
    <property type="entry name" value="CHITINASE-RELATED"/>
    <property type="match status" value="1"/>
</dbReference>
<comment type="caution">
    <text evidence="6">The sequence shown here is derived from an EMBL/GenBank/DDBJ whole genome shotgun (WGS) entry which is preliminary data.</text>
</comment>
<protein>
    <recommendedName>
        <fullName evidence="5">Glycoside hydrolase family 19 catalytic domain-containing protein</fullName>
    </recommendedName>
</protein>
<dbReference type="InterPro" id="IPR023346">
    <property type="entry name" value="Lysozyme-like_dom_sf"/>
</dbReference>
<evidence type="ECO:0000256" key="3">
    <source>
        <dbReference type="SAM" id="MobiDB-lite"/>
    </source>
</evidence>
<organism evidence="6 7">
    <name type="scientific">Micromonospora qiuiae</name>
    <dbReference type="NCBI Taxonomy" id="502268"/>
    <lineage>
        <taxon>Bacteria</taxon>
        <taxon>Bacillati</taxon>
        <taxon>Actinomycetota</taxon>
        <taxon>Actinomycetes</taxon>
        <taxon>Micromonosporales</taxon>
        <taxon>Micromonosporaceae</taxon>
        <taxon>Micromonospora</taxon>
    </lineage>
</organism>
<gene>
    <name evidence="6" type="ORF">Vqi01_01550</name>
</gene>
<evidence type="ECO:0000256" key="1">
    <source>
        <dbReference type="ARBA" id="ARBA00022821"/>
    </source>
</evidence>
<keyword evidence="7" id="KW-1185">Reference proteome</keyword>
<dbReference type="Gene3D" id="3.30.20.10">
    <property type="entry name" value="Endochitinase, domain 2"/>
    <property type="match status" value="1"/>
</dbReference>
<feature type="compositionally biased region" description="Acidic residues" evidence="3">
    <location>
        <begin position="259"/>
        <end position="276"/>
    </location>
</feature>
<keyword evidence="4" id="KW-1133">Transmembrane helix</keyword>
<dbReference type="Proteomes" id="UP000653076">
    <property type="component" value="Unassembled WGS sequence"/>
</dbReference>
<dbReference type="CDD" id="cd00325">
    <property type="entry name" value="chitinase_GH19"/>
    <property type="match status" value="1"/>
</dbReference>
<keyword evidence="1" id="KW-0611">Plant defense</keyword>
<name>A0ABQ4J4N5_9ACTN</name>